<dbReference type="EMBL" id="CP077107">
    <property type="protein sequence ID" value="QXO94215.1"/>
    <property type="molecule type" value="Genomic_DNA"/>
</dbReference>
<dbReference type="OrthoDB" id="373474at2157"/>
<accession>A0A8F5VMV6</accession>
<dbReference type="Proteomes" id="UP000694228">
    <property type="component" value="Chromosome"/>
</dbReference>
<evidence type="ECO:0000313" key="1">
    <source>
        <dbReference type="EMBL" id="QXO94215.1"/>
    </source>
</evidence>
<name>A0A8F5VMV6_METHU</name>
<organism evidence="1 2">
    <name type="scientific">Methanospirillum hungatei</name>
    <dbReference type="NCBI Taxonomy" id="2203"/>
    <lineage>
        <taxon>Archaea</taxon>
        <taxon>Methanobacteriati</taxon>
        <taxon>Methanobacteriota</taxon>
        <taxon>Stenosarchaea group</taxon>
        <taxon>Methanomicrobia</taxon>
        <taxon>Methanomicrobiales</taxon>
        <taxon>Methanospirillaceae</taxon>
        <taxon>Methanospirillum</taxon>
    </lineage>
</organism>
<dbReference type="NCBIfam" id="NF038353">
    <property type="entry name" value="FxLYD_dom"/>
    <property type="match status" value="1"/>
</dbReference>
<dbReference type="PROSITE" id="PS51257">
    <property type="entry name" value="PROKAR_LIPOPROTEIN"/>
    <property type="match status" value="1"/>
</dbReference>
<sequence>MRKLMHYIWVFILIVAVALCGCTDVPTGSKYEGKSLQEIRSVAITPGYDSVFKGIEQYQGKVVHITGQVVQAQSDDSRYILRVATIPTVFGMYTDGVYWVNYDGSQGRVRDPDLVDLYGEVIGLRTYETVLGSSMTIPELRSLHLSSRAKPTPTPTLNPDDYLVLKLESLEDEGDYVKHNVARGTVQNTATTTLAYGSVQVTFYSSENGPVIATSSDYVSNLGPGEVFEYKVVNYKDADRVSFARSKITNARFE</sequence>
<gene>
    <name evidence="1" type="ORF">KSK55_12865</name>
</gene>
<proteinExistence type="predicted"/>
<reference evidence="1 2" key="1">
    <citation type="submission" date="2021-06" db="EMBL/GenBank/DDBJ databases">
        <title>Complete genome sequence of the secondary alcohol utilizing methanogen Methanospirillum hungatei strain GP1.</title>
        <authorList>
            <person name="Day L.A."/>
            <person name="Costa K.C."/>
        </authorList>
    </citation>
    <scope>NUCLEOTIDE SEQUENCE [LARGE SCALE GENOMIC DNA]</scope>
    <source>
        <strain evidence="1 2">GP1</strain>
    </source>
</reference>
<dbReference type="AlphaFoldDB" id="A0A8F5VMV6"/>
<evidence type="ECO:0000313" key="2">
    <source>
        <dbReference type="Proteomes" id="UP000694228"/>
    </source>
</evidence>
<protein>
    <submittedName>
        <fullName evidence="1">FxLYD domain-containing protein</fullName>
    </submittedName>
</protein>
<dbReference type="InterPro" id="IPR047676">
    <property type="entry name" value="FxLYD_dom"/>
</dbReference>